<evidence type="ECO:0000256" key="1">
    <source>
        <dbReference type="SAM" id="MobiDB-lite"/>
    </source>
</evidence>
<evidence type="ECO:0000313" key="3">
    <source>
        <dbReference type="Proteomes" id="UP000335636"/>
    </source>
</evidence>
<evidence type="ECO:0000313" key="2">
    <source>
        <dbReference type="EMBL" id="VTJ52529.1"/>
    </source>
</evidence>
<dbReference type="EMBL" id="CABDUW010000019">
    <property type="protein sequence ID" value="VTJ52529.1"/>
    <property type="molecule type" value="Genomic_DNA"/>
</dbReference>
<dbReference type="Proteomes" id="UP000335636">
    <property type="component" value="Unassembled WGS sequence"/>
</dbReference>
<organism evidence="2 3">
    <name type="scientific">Marmota monax</name>
    <name type="common">Woodchuck</name>
    <dbReference type="NCBI Taxonomy" id="9995"/>
    <lineage>
        <taxon>Eukaryota</taxon>
        <taxon>Metazoa</taxon>
        <taxon>Chordata</taxon>
        <taxon>Craniata</taxon>
        <taxon>Vertebrata</taxon>
        <taxon>Euteleostomi</taxon>
        <taxon>Mammalia</taxon>
        <taxon>Eutheria</taxon>
        <taxon>Euarchontoglires</taxon>
        <taxon>Glires</taxon>
        <taxon>Rodentia</taxon>
        <taxon>Sciuromorpha</taxon>
        <taxon>Sciuridae</taxon>
        <taxon>Xerinae</taxon>
        <taxon>Marmotini</taxon>
        <taxon>Marmota</taxon>
    </lineage>
</organism>
<reference evidence="2" key="1">
    <citation type="submission" date="2019-04" db="EMBL/GenBank/DDBJ databases">
        <authorList>
            <person name="Alioto T."/>
            <person name="Alioto T."/>
        </authorList>
    </citation>
    <scope>NUCLEOTIDE SEQUENCE [LARGE SCALE GENOMIC DNA]</scope>
</reference>
<protein>
    <submittedName>
        <fullName evidence="2">Uncharacterized protein</fullName>
    </submittedName>
</protein>
<feature type="compositionally biased region" description="Polar residues" evidence="1">
    <location>
        <begin position="111"/>
        <end position="122"/>
    </location>
</feature>
<comment type="caution">
    <text evidence="2">The sequence shown here is derived from an EMBL/GenBank/DDBJ whole genome shotgun (WGS) entry which is preliminary data.</text>
</comment>
<accession>A0A5E4A661</accession>
<feature type="region of interest" description="Disordered" evidence="1">
    <location>
        <begin position="96"/>
        <end position="138"/>
    </location>
</feature>
<name>A0A5E4A661_MARMO</name>
<proteinExistence type="predicted"/>
<gene>
    <name evidence="2" type="ORF">MONAX_5E023030</name>
</gene>
<dbReference type="AlphaFoldDB" id="A0A5E4A661"/>
<sequence length="138" mass="14522">MEGNFCPGPVATGVCVESGLKKDPLFQRESLCFQLRVASCQRTSGPFEGLLQPMSSQHAQHRACRAGSCGLLPLQPLEGTDAESASILNGNIQTGEEECGACPPSPPPPSYQGQQASWSPLSLQDLGGRPLLNPRSCG</sequence>
<keyword evidence="3" id="KW-1185">Reference proteome</keyword>